<dbReference type="EMBL" id="REGN01005287">
    <property type="protein sequence ID" value="RNA13945.1"/>
    <property type="molecule type" value="Genomic_DNA"/>
</dbReference>
<reference evidence="1 2" key="1">
    <citation type="journal article" date="2018" name="Sci. Rep.">
        <title>Genomic signatures of local adaptation to the degree of environmental predictability in rotifers.</title>
        <authorList>
            <person name="Franch-Gras L."/>
            <person name="Hahn C."/>
            <person name="Garcia-Roger E.M."/>
            <person name="Carmona M.J."/>
            <person name="Serra M."/>
            <person name="Gomez A."/>
        </authorList>
    </citation>
    <scope>NUCLEOTIDE SEQUENCE [LARGE SCALE GENOMIC DNA]</scope>
    <source>
        <strain evidence="1">HYR1</strain>
    </source>
</reference>
<comment type="caution">
    <text evidence="1">The sequence shown here is derived from an EMBL/GenBank/DDBJ whole genome shotgun (WGS) entry which is preliminary data.</text>
</comment>
<organism evidence="1 2">
    <name type="scientific">Brachionus plicatilis</name>
    <name type="common">Marine rotifer</name>
    <name type="synonym">Brachionus muelleri</name>
    <dbReference type="NCBI Taxonomy" id="10195"/>
    <lineage>
        <taxon>Eukaryota</taxon>
        <taxon>Metazoa</taxon>
        <taxon>Spiralia</taxon>
        <taxon>Gnathifera</taxon>
        <taxon>Rotifera</taxon>
        <taxon>Eurotatoria</taxon>
        <taxon>Monogononta</taxon>
        <taxon>Pseudotrocha</taxon>
        <taxon>Ploima</taxon>
        <taxon>Brachionidae</taxon>
        <taxon>Brachionus</taxon>
    </lineage>
</organism>
<dbReference type="Proteomes" id="UP000276133">
    <property type="component" value="Unassembled WGS sequence"/>
</dbReference>
<evidence type="ECO:0000313" key="1">
    <source>
        <dbReference type="EMBL" id="RNA13945.1"/>
    </source>
</evidence>
<protein>
    <submittedName>
        <fullName evidence="1">Uncharacterized protein</fullName>
    </submittedName>
</protein>
<evidence type="ECO:0000313" key="2">
    <source>
        <dbReference type="Proteomes" id="UP000276133"/>
    </source>
</evidence>
<dbReference type="AlphaFoldDB" id="A0A3M7QSJ7"/>
<keyword evidence="2" id="KW-1185">Reference proteome</keyword>
<sequence>MRSKIRKMKNISTINIKGILICKNFSFTINMKNFFDKSYTSLESEDGDQFQQDKCWSAGIDGILSGIYKIKFNSD</sequence>
<gene>
    <name evidence="1" type="ORF">BpHYR1_052372</name>
</gene>
<proteinExistence type="predicted"/>
<name>A0A3M7QSJ7_BRAPC</name>
<accession>A0A3M7QSJ7</accession>